<dbReference type="InterPro" id="IPR011188">
    <property type="entry name" value="UPF0302"/>
</dbReference>
<evidence type="ECO:0000313" key="3">
    <source>
        <dbReference type="EMBL" id="MFC5714235.1"/>
    </source>
</evidence>
<dbReference type="InterPro" id="IPR014963">
    <property type="entry name" value="UPF0302_N"/>
</dbReference>
<keyword evidence="4" id="KW-1185">Reference proteome</keyword>
<evidence type="ECO:0000313" key="4">
    <source>
        <dbReference type="Proteomes" id="UP001596142"/>
    </source>
</evidence>
<dbReference type="NCBIfam" id="NF002965">
    <property type="entry name" value="PRK03636.1"/>
    <property type="match status" value="1"/>
</dbReference>
<evidence type="ECO:0000259" key="2">
    <source>
        <dbReference type="SMART" id="SM00914"/>
    </source>
</evidence>
<name>A0ABW0YP33_9BACI</name>
<dbReference type="Gene3D" id="4.10.810.10">
    <property type="entry name" value="Virus Scaffolding Protein, Chain A"/>
    <property type="match status" value="1"/>
</dbReference>
<gene>
    <name evidence="3" type="ORF">ACFPU1_15905</name>
</gene>
<proteinExistence type="inferred from homology"/>
<dbReference type="Pfam" id="PF08864">
    <property type="entry name" value="UPF0302"/>
    <property type="match status" value="1"/>
</dbReference>
<dbReference type="PIRSF" id="PIRSF007165">
    <property type="entry name" value="UCP007165"/>
    <property type="match status" value="1"/>
</dbReference>
<dbReference type="Gene3D" id="3.40.1530.30">
    <property type="entry name" value="Uncharacterised family UPF0302, N-terminal domain"/>
    <property type="match status" value="1"/>
</dbReference>
<dbReference type="Pfam" id="PF08858">
    <property type="entry name" value="IDEAL"/>
    <property type="match status" value="1"/>
</dbReference>
<comment type="caution">
    <text evidence="3">The sequence shown here is derived from an EMBL/GenBank/DDBJ whole genome shotgun (WGS) entry which is preliminary data.</text>
</comment>
<dbReference type="SMART" id="SM00914">
    <property type="entry name" value="IDEAL"/>
    <property type="match status" value="1"/>
</dbReference>
<dbReference type="InterPro" id="IPR038091">
    <property type="entry name" value="UPF0302_N_sf"/>
</dbReference>
<reference evidence="4" key="1">
    <citation type="journal article" date="2019" name="Int. J. Syst. Evol. Microbiol.">
        <title>The Global Catalogue of Microorganisms (GCM) 10K type strain sequencing project: providing services to taxonomists for standard genome sequencing and annotation.</title>
        <authorList>
            <consortium name="The Broad Institute Genomics Platform"/>
            <consortium name="The Broad Institute Genome Sequencing Center for Infectious Disease"/>
            <person name="Wu L."/>
            <person name="Ma J."/>
        </authorList>
    </citation>
    <scope>NUCLEOTIDE SEQUENCE [LARGE SCALE GENOMIC DNA]</scope>
    <source>
        <strain evidence="4">CECT 7184</strain>
    </source>
</reference>
<sequence length="181" mass="21566">MGSTKSLIEKRDFLRWFLNVHELKRRECAWLLNYLISEDTLLEKVHIVEKAEFCPKALVISANDVDHIPFSFHKNQHVTMNAERSFHDIRLNPDEDIYLQLNFQDSKGSHKYISVLEENPYLPNRTEENVFFRLMAEIITEEAVRSFRLQSLKVEIDEALLKKDRDSFERLSLEMIQLKRK</sequence>
<dbReference type="EMBL" id="JBHSOZ010000010">
    <property type="protein sequence ID" value="MFC5714235.1"/>
    <property type="molecule type" value="Genomic_DNA"/>
</dbReference>
<dbReference type="Proteomes" id="UP001596142">
    <property type="component" value="Unassembled WGS sequence"/>
</dbReference>
<dbReference type="InterPro" id="IPR027393">
    <property type="entry name" value="Virus_scaffolding_prot_C"/>
</dbReference>
<protein>
    <recommendedName>
        <fullName evidence="1">UPF0302 protein ACFPU1_15905</fullName>
    </recommendedName>
</protein>
<dbReference type="HAMAP" id="MF_00760">
    <property type="entry name" value="UPF0302"/>
    <property type="match status" value="1"/>
</dbReference>
<dbReference type="InterPro" id="IPR014957">
    <property type="entry name" value="IDEAL_dom"/>
</dbReference>
<organism evidence="3 4">
    <name type="scientific">Thalassorhabdus alkalitolerans</name>
    <dbReference type="NCBI Taxonomy" id="2282697"/>
    <lineage>
        <taxon>Bacteria</taxon>
        <taxon>Bacillati</taxon>
        <taxon>Bacillota</taxon>
        <taxon>Bacilli</taxon>
        <taxon>Bacillales</taxon>
        <taxon>Bacillaceae</taxon>
        <taxon>Thalassorhabdus</taxon>
    </lineage>
</organism>
<evidence type="ECO:0000256" key="1">
    <source>
        <dbReference type="HAMAP-Rule" id="MF_00760"/>
    </source>
</evidence>
<dbReference type="RefSeq" id="WP_054635660.1">
    <property type="nucleotide sequence ID" value="NZ_JBHSOZ010000010.1"/>
</dbReference>
<accession>A0ABW0YP33</accession>
<feature type="domain" description="IDEAL" evidence="2">
    <location>
        <begin position="138"/>
        <end position="175"/>
    </location>
</feature>
<comment type="similarity">
    <text evidence="1">Belongs to the UPF0302 family.</text>
</comment>